<organism evidence="1 2">
    <name type="scientific">Cordylochernes scorpioides</name>
    <dbReference type="NCBI Taxonomy" id="51811"/>
    <lineage>
        <taxon>Eukaryota</taxon>
        <taxon>Metazoa</taxon>
        <taxon>Ecdysozoa</taxon>
        <taxon>Arthropoda</taxon>
        <taxon>Chelicerata</taxon>
        <taxon>Arachnida</taxon>
        <taxon>Pseudoscorpiones</taxon>
        <taxon>Cheliferoidea</taxon>
        <taxon>Chernetidae</taxon>
        <taxon>Cordylochernes</taxon>
    </lineage>
</organism>
<dbReference type="Proteomes" id="UP001235939">
    <property type="component" value="Chromosome 20"/>
</dbReference>
<proteinExistence type="predicted"/>
<dbReference type="EMBL" id="CP092882">
    <property type="protein sequence ID" value="UYV81523.1"/>
    <property type="molecule type" value="Genomic_DNA"/>
</dbReference>
<evidence type="ECO:0000313" key="1">
    <source>
        <dbReference type="EMBL" id="UYV81523.1"/>
    </source>
</evidence>
<reference evidence="1 2" key="1">
    <citation type="submission" date="2022-01" db="EMBL/GenBank/DDBJ databases">
        <title>A chromosomal length assembly of Cordylochernes scorpioides.</title>
        <authorList>
            <person name="Zeh D."/>
            <person name="Zeh J."/>
        </authorList>
    </citation>
    <scope>NUCLEOTIDE SEQUENCE [LARGE SCALE GENOMIC DNA]</scope>
    <source>
        <strain evidence="1">IN4F17</strain>
        <tissue evidence="1">Whole Body</tissue>
    </source>
</reference>
<evidence type="ECO:0000313" key="2">
    <source>
        <dbReference type="Proteomes" id="UP001235939"/>
    </source>
</evidence>
<keyword evidence="2" id="KW-1185">Reference proteome</keyword>
<gene>
    <name evidence="1" type="ORF">LAZ67_20001426</name>
</gene>
<sequence>MELPLVNVSTCELRSVIKTSSGALIVCAERAIKGFCNGNRRNKRMAFAVAAVRNVVEADRRVTIDKIMIRLPPGIEIGRSSIGTIMSDVFNFRKVCAR</sequence>
<protein>
    <submittedName>
        <fullName evidence="1">Uncharacterized protein</fullName>
    </submittedName>
</protein>
<name>A0ABY6LNU7_9ARAC</name>
<accession>A0ABY6LNU7</accession>